<dbReference type="EMBL" id="LR900913">
    <property type="protein sequence ID" value="CAD7247260.1"/>
    <property type="molecule type" value="Genomic_DNA"/>
</dbReference>
<dbReference type="AlphaFoldDB" id="A0A7R8XH51"/>
<dbReference type="FunFam" id="3.10.50.10:FF:000004">
    <property type="entry name" value="Chitinase 5"/>
    <property type="match status" value="1"/>
</dbReference>
<evidence type="ECO:0000256" key="4">
    <source>
        <dbReference type="ARBA" id="ARBA00022669"/>
    </source>
</evidence>
<keyword evidence="11" id="KW-0624">Polysaccharide degradation</keyword>
<reference evidence="14" key="1">
    <citation type="submission" date="2020-11" db="EMBL/GenBank/DDBJ databases">
        <authorList>
            <person name="Tran Van P."/>
        </authorList>
    </citation>
    <scope>NUCLEOTIDE SEQUENCE</scope>
</reference>
<keyword evidence="8" id="KW-1015">Disulfide bond</keyword>
<keyword evidence="6 12" id="KW-0378">Hydrolase</keyword>
<dbReference type="GO" id="GO:0008061">
    <property type="term" value="F:chitin binding"/>
    <property type="evidence" value="ECO:0007669"/>
    <property type="project" value="UniProtKB-KW"/>
</dbReference>
<evidence type="ECO:0000256" key="7">
    <source>
        <dbReference type="ARBA" id="ARBA00023024"/>
    </source>
</evidence>
<sequence>MTSGKIFVGYYGSWAVYRPGDGKFDVEQIDPTLCTHLVYAFAGAGQDNKIKVLDPWNDIVDASGSGKDAYRRFNALKKRSPGLKTLLAVGGWNEGSTTFSQMAADPTKRATFVRSCVDLLRIYGFDGLDMDWEYPANRGGNSADKVCFQDVQANFVQLLRDLKAAFMPYGWLLTAAVSAGKGTIDTAYDVPAMSQTLDYINVMVYDMHGAWESYTHHNAPLFAHPLDQSRGNTYFNANCSMRYWLSLGAPKEKLVMGMPIYGRGFTLANPSNNGFYAPTSGPGTAGPYTREAGILGFNEMCEVQKRYGDFQRIWNHDIKAPYCTFNSNQWFGYDDNESIALKAQLILDLGLAGGMVWSVETDDFRGNSASEKNPIQNTIKRVLNG</sequence>
<proteinExistence type="inferred from homology"/>
<evidence type="ECO:0000259" key="13">
    <source>
        <dbReference type="PROSITE" id="PS51910"/>
    </source>
</evidence>
<dbReference type="GO" id="GO:0005576">
    <property type="term" value="C:extracellular region"/>
    <property type="evidence" value="ECO:0007669"/>
    <property type="project" value="TreeGrafter"/>
</dbReference>
<evidence type="ECO:0000256" key="8">
    <source>
        <dbReference type="ARBA" id="ARBA00023157"/>
    </source>
</evidence>
<dbReference type="GO" id="GO:0008843">
    <property type="term" value="F:endochitinase activity"/>
    <property type="evidence" value="ECO:0007669"/>
    <property type="project" value="UniProtKB-EC"/>
</dbReference>
<evidence type="ECO:0000256" key="9">
    <source>
        <dbReference type="ARBA" id="ARBA00023277"/>
    </source>
</evidence>
<dbReference type="CDD" id="cd02872">
    <property type="entry name" value="GH18_chitolectin_chitotriosidase"/>
    <property type="match status" value="1"/>
</dbReference>
<dbReference type="SUPFAM" id="SSF51445">
    <property type="entry name" value="(Trans)glycosidases"/>
    <property type="match status" value="1"/>
</dbReference>
<dbReference type="SMART" id="SM00636">
    <property type="entry name" value="Glyco_18"/>
    <property type="match status" value="1"/>
</dbReference>
<evidence type="ECO:0000256" key="12">
    <source>
        <dbReference type="RuleBase" id="RU000489"/>
    </source>
</evidence>
<keyword evidence="7" id="KW-0146">Chitin degradation</keyword>
<dbReference type="InterPro" id="IPR001223">
    <property type="entry name" value="Glyco_hydro18_cat"/>
</dbReference>
<accession>A0A7R8XH51</accession>
<dbReference type="InterPro" id="IPR029070">
    <property type="entry name" value="Chitinase_insertion_sf"/>
</dbReference>
<dbReference type="InterPro" id="IPR011583">
    <property type="entry name" value="Chitinase_II/V-like_cat"/>
</dbReference>
<dbReference type="EMBL" id="CAJPEV010001396">
    <property type="protein sequence ID" value="CAG0892416.1"/>
    <property type="molecule type" value="Genomic_DNA"/>
</dbReference>
<dbReference type="InterPro" id="IPR050314">
    <property type="entry name" value="Glycosyl_Hydrlase_18"/>
</dbReference>
<keyword evidence="5" id="KW-0732">Signal</keyword>
<evidence type="ECO:0000256" key="3">
    <source>
        <dbReference type="ARBA" id="ARBA00012729"/>
    </source>
</evidence>
<feature type="domain" description="GH18" evidence="13">
    <location>
        <begin position="5"/>
        <end position="385"/>
    </location>
</feature>
<dbReference type="EC" id="3.2.1.14" evidence="3"/>
<dbReference type="PROSITE" id="PS01095">
    <property type="entry name" value="GH18_1"/>
    <property type="match status" value="1"/>
</dbReference>
<evidence type="ECO:0000256" key="10">
    <source>
        <dbReference type="ARBA" id="ARBA00023295"/>
    </source>
</evidence>
<evidence type="ECO:0000256" key="5">
    <source>
        <dbReference type="ARBA" id="ARBA00022729"/>
    </source>
</evidence>
<dbReference type="GO" id="GO:0000272">
    <property type="term" value="P:polysaccharide catabolic process"/>
    <property type="evidence" value="ECO:0007669"/>
    <property type="project" value="UniProtKB-KW"/>
</dbReference>
<dbReference type="Gene3D" id="3.10.50.10">
    <property type="match status" value="1"/>
</dbReference>
<dbReference type="Proteomes" id="UP000677054">
    <property type="component" value="Unassembled WGS sequence"/>
</dbReference>
<comment type="similarity">
    <text evidence="2">Belongs to the glycosyl hydrolase 18 family. Chitinase class II subfamily.</text>
</comment>
<evidence type="ECO:0000256" key="1">
    <source>
        <dbReference type="ARBA" id="ARBA00000822"/>
    </source>
</evidence>
<evidence type="ECO:0000256" key="11">
    <source>
        <dbReference type="ARBA" id="ARBA00023326"/>
    </source>
</evidence>
<keyword evidence="10 12" id="KW-0326">Glycosidase</keyword>
<keyword evidence="9" id="KW-0119">Carbohydrate metabolism</keyword>
<dbReference type="GO" id="GO:0006032">
    <property type="term" value="P:chitin catabolic process"/>
    <property type="evidence" value="ECO:0007669"/>
    <property type="project" value="UniProtKB-KW"/>
</dbReference>
<evidence type="ECO:0000313" key="14">
    <source>
        <dbReference type="EMBL" id="CAD7247260.1"/>
    </source>
</evidence>
<organism evidence="14">
    <name type="scientific">Darwinula stevensoni</name>
    <dbReference type="NCBI Taxonomy" id="69355"/>
    <lineage>
        <taxon>Eukaryota</taxon>
        <taxon>Metazoa</taxon>
        <taxon>Ecdysozoa</taxon>
        <taxon>Arthropoda</taxon>
        <taxon>Crustacea</taxon>
        <taxon>Oligostraca</taxon>
        <taxon>Ostracoda</taxon>
        <taxon>Podocopa</taxon>
        <taxon>Podocopida</taxon>
        <taxon>Darwinulocopina</taxon>
        <taxon>Darwinuloidea</taxon>
        <taxon>Darwinulidae</taxon>
        <taxon>Darwinula</taxon>
    </lineage>
</organism>
<dbReference type="InterPro" id="IPR017853">
    <property type="entry name" value="GH"/>
</dbReference>
<dbReference type="PANTHER" id="PTHR11177:SF360">
    <property type="entry name" value="CHITINASE 4-RELATED"/>
    <property type="match status" value="1"/>
</dbReference>
<keyword evidence="15" id="KW-1185">Reference proteome</keyword>
<dbReference type="InterPro" id="IPR001579">
    <property type="entry name" value="Glyco_hydro_18_chit_AS"/>
</dbReference>
<dbReference type="Gene3D" id="3.20.20.80">
    <property type="entry name" value="Glycosidases"/>
    <property type="match status" value="1"/>
</dbReference>
<evidence type="ECO:0000256" key="2">
    <source>
        <dbReference type="ARBA" id="ARBA00009121"/>
    </source>
</evidence>
<comment type="catalytic activity">
    <reaction evidence="1">
        <text>Random endo-hydrolysis of N-acetyl-beta-D-glucosaminide (1-&gt;4)-beta-linkages in chitin and chitodextrins.</text>
        <dbReference type="EC" id="3.2.1.14"/>
    </reaction>
</comment>
<evidence type="ECO:0000256" key="6">
    <source>
        <dbReference type="ARBA" id="ARBA00022801"/>
    </source>
</evidence>
<dbReference type="SUPFAM" id="SSF54556">
    <property type="entry name" value="Chitinase insertion domain"/>
    <property type="match status" value="1"/>
</dbReference>
<keyword evidence="4" id="KW-0147">Chitin-binding</keyword>
<dbReference type="OrthoDB" id="73875at2759"/>
<dbReference type="PANTHER" id="PTHR11177">
    <property type="entry name" value="CHITINASE"/>
    <property type="match status" value="1"/>
</dbReference>
<dbReference type="PROSITE" id="PS51910">
    <property type="entry name" value="GH18_2"/>
    <property type="match status" value="1"/>
</dbReference>
<protein>
    <recommendedName>
        <fullName evidence="3">chitinase</fullName>
        <ecNumber evidence="3">3.2.1.14</ecNumber>
    </recommendedName>
</protein>
<gene>
    <name evidence="14" type="ORF">DSTB1V02_LOCUS7094</name>
</gene>
<name>A0A7R8XH51_9CRUS</name>
<dbReference type="Pfam" id="PF00704">
    <property type="entry name" value="Glyco_hydro_18"/>
    <property type="match status" value="1"/>
</dbReference>
<evidence type="ECO:0000313" key="15">
    <source>
        <dbReference type="Proteomes" id="UP000677054"/>
    </source>
</evidence>